<organism evidence="7 8">
    <name type="scientific">Acrasis kona</name>
    <dbReference type="NCBI Taxonomy" id="1008807"/>
    <lineage>
        <taxon>Eukaryota</taxon>
        <taxon>Discoba</taxon>
        <taxon>Heterolobosea</taxon>
        <taxon>Tetramitia</taxon>
        <taxon>Eutetramitia</taxon>
        <taxon>Acrasidae</taxon>
        <taxon>Acrasis</taxon>
    </lineage>
</organism>
<dbReference type="EMBL" id="JAOPGA020000682">
    <property type="protein sequence ID" value="KAL0480682.1"/>
    <property type="molecule type" value="Genomic_DNA"/>
</dbReference>
<evidence type="ECO:0000256" key="1">
    <source>
        <dbReference type="ARBA" id="ARBA00023125"/>
    </source>
</evidence>
<dbReference type="SMART" id="SM00389">
    <property type="entry name" value="HOX"/>
    <property type="match status" value="1"/>
</dbReference>
<dbReference type="InterPro" id="IPR050224">
    <property type="entry name" value="TALE_homeobox"/>
</dbReference>
<sequence>MPLPCFNETMLSEERIYLPPIQASSQHIRAIRLPSCRDLILNINHPTMSTQNLATSRMIGYNQASQVRSPPTAPIPTQSTTYTLSAHPTLTAGGEVKRRNNKSARVLPQEASTILNEWFTNHIEDPYPTKEQKDELLSQTGLSRKQLKDWFVNHRQRTVRAGKIAKVRKWTKSTPEELRLTCN</sequence>
<dbReference type="SUPFAM" id="SSF46689">
    <property type="entry name" value="Homeodomain-like"/>
    <property type="match status" value="1"/>
</dbReference>
<evidence type="ECO:0000256" key="3">
    <source>
        <dbReference type="ARBA" id="ARBA00023242"/>
    </source>
</evidence>
<gene>
    <name evidence="7" type="ORF">AKO1_001860</name>
    <name evidence="6" type="ORF">AKO1_006860</name>
</gene>
<dbReference type="InterPro" id="IPR009057">
    <property type="entry name" value="Homeodomain-like_sf"/>
</dbReference>
<evidence type="ECO:0000313" key="8">
    <source>
        <dbReference type="Proteomes" id="UP001431209"/>
    </source>
</evidence>
<dbReference type="GO" id="GO:0005634">
    <property type="term" value="C:nucleus"/>
    <property type="evidence" value="ECO:0007669"/>
    <property type="project" value="UniProtKB-SubCell"/>
</dbReference>
<dbReference type="PROSITE" id="PS50071">
    <property type="entry name" value="HOMEOBOX_2"/>
    <property type="match status" value="1"/>
</dbReference>
<dbReference type="CDD" id="cd00086">
    <property type="entry name" value="homeodomain"/>
    <property type="match status" value="1"/>
</dbReference>
<keyword evidence="2 4" id="KW-0371">Homeobox</keyword>
<keyword evidence="1 4" id="KW-0238">DNA-binding</keyword>
<dbReference type="InterPro" id="IPR001356">
    <property type="entry name" value="HD"/>
</dbReference>
<protein>
    <submittedName>
        <fullName evidence="6">CUP9</fullName>
    </submittedName>
    <submittedName>
        <fullName evidence="7">Homeobox-like protein</fullName>
    </submittedName>
</protein>
<dbReference type="EMBL" id="JAOPGA020001211">
    <property type="protein sequence ID" value="KAL0486259.1"/>
    <property type="molecule type" value="Genomic_DNA"/>
</dbReference>
<dbReference type="AlphaFoldDB" id="A0AAW2ZAG6"/>
<evidence type="ECO:0000256" key="4">
    <source>
        <dbReference type="PROSITE-ProRule" id="PRU00108"/>
    </source>
</evidence>
<dbReference type="GO" id="GO:0003677">
    <property type="term" value="F:DNA binding"/>
    <property type="evidence" value="ECO:0007669"/>
    <property type="project" value="UniProtKB-UniRule"/>
</dbReference>
<feature type="DNA-binding region" description="Homeobox" evidence="4">
    <location>
        <begin position="100"/>
        <end position="162"/>
    </location>
</feature>
<comment type="caution">
    <text evidence="7">The sequence shown here is derived from an EMBL/GenBank/DDBJ whole genome shotgun (WGS) entry which is preliminary data.</text>
</comment>
<evidence type="ECO:0000259" key="5">
    <source>
        <dbReference type="PROSITE" id="PS50071"/>
    </source>
</evidence>
<keyword evidence="8" id="KW-1185">Reference proteome</keyword>
<reference evidence="7 8" key="1">
    <citation type="submission" date="2024-03" db="EMBL/GenBank/DDBJ databases">
        <title>The Acrasis kona genome and developmental transcriptomes reveal deep origins of eukaryotic multicellular pathways.</title>
        <authorList>
            <person name="Sheikh S."/>
            <person name="Fu C.-J."/>
            <person name="Brown M.W."/>
            <person name="Baldauf S.L."/>
        </authorList>
    </citation>
    <scope>NUCLEOTIDE SEQUENCE [LARGE SCALE GENOMIC DNA]</scope>
    <source>
        <strain evidence="7 8">ATCC MYA-3509</strain>
    </source>
</reference>
<dbReference type="Proteomes" id="UP001431209">
    <property type="component" value="Unassembled WGS sequence"/>
</dbReference>
<feature type="domain" description="Homeobox" evidence="5">
    <location>
        <begin position="98"/>
        <end position="161"/>
    </location>
</feature>
<dbReference type="GO" id="GO:0006355">
    <property type="term" value="P:regulation of DNA-templated transcription"/>
    <property type="evidence" value="ECO:0007669"/>
    <property type="project" value="InterPro"/>
</dbReference>
<dbReference type="InterPro" id="IPR008422">
    <property type="entry name" value="KN_HD"/>
</dbReference>
<evidence type="ECO:0000256" key="2">
    <source>
        <dbReference type="ARBA" id="ARBA00023155"/>
    </source>
</evidence>
<keyword evidence="3 4" id="KW-0539">Nucleus</keyword>
<comment type="subcellular location">
    <subcellularLocation>
        <location evidence="4">Nucleus</location>
    </subcellularLocation>
</comment>
<name>A0AAW2ZAG6_9EUKA</name>
<dbReference type="PANTHER" id="PTHR11850">
    <property type="entry name" value="HOMEOBOX PROTEIN TRANSCRIPTION FACTORS"/>
    <property type="match status" value="1"/>
</dbReference>
<proteinExistence type="predicted"/>
<dbReference type="Pfam" id="PF05920">
    <property type="entry name" value="Homeobox_KN"/>
    <property type="match status" value="1"/>
</dbReference>
<accession>A0AAW2ZAG6</accession>
<evidence type="ECO:0000313" key="6">
    <source>
        <dbReference type="EMBL" id="KAL0480682.1"/>
    </source>
</evidence>
<dbReference type="Gene3D" id="1.10.10.60">
    <property type="entry name" value="Homeodomain-like"/>
    <property type="match status" value="1"/>
</dbReference>
<evidence type="ECO:0000313" key="7">
    <source>
        <dbReference type="EMBL" id="KAL0486259.1"/>
    </source>
</evidence>